<feature type="transmembrane region" description="Helical" evidence="2">
    <location>
        <begin position="6"/>
        <end position="27"/>
    </location>
</feature>
<dbReference type="OrthoDB" id="2082317at2"/>
<feature type="compositionally biased region" description="Basic and acidic residues" evidence="1">
    <location>
        <begin position="182"/>
        <end position="191"/>
    </location>
</feature>
<evidence type="ECO:0000313" key="3">
    <source>
        <dbReference type="EMBL" id="ACV80653.1"/>
    </source>
</evidence>
<feature type="region of interest" description="Disordered" evidence="1">
    <location>
        <begin position="169"/>
        <end position="191"/>
    </location>
</feature>
<evidence type="ECO:0000256" key="1">
    <source>
        <dbReference type="SAM" id="MobiDB-lite"/>
    </source>
</evidence>
<reference evidence="4" key="1">
    <citation type="submission" date="2009-09" db="EMBL/GenBank/DDBJ databases">
        <title>The complete genome of Nakamurella multipartita DSM 44233.</title>
        <authorList>
            <consortium name="US DOE Joint Genome Institute (JGI-PGF)"/>
            <person name="Lucas S."/>
            <person name="Copeland A."/>
            <person name="Lapidus A."/>
            <person name="Glavina del Rio T."/>
            <person name="Dalin E."/>
            <person name="Tice H."/>
            <person name="Bruce D."/>
            <person name="Goodwin L."/>
            <person name="Pitluck S."/>
            <person name="Kyrpides N."/>
            <person name="Mavromatis K."/>
            <person name="Ivanova N."/>
            <person name="Ovchinnikova G."/>
            <person name="Sims D."/>
            <person name="Meincke L."/>
            <person name="Brettin T."/>
            <person name="Detter J.C."/>
            <person name="Han C."/>
            <person name="Larimer F."/>
            <person name="Land M."/>
            <person name="Hauser L."/>
            <person name="Markowitz V."/>
            <person name="Cheng J.-F."/>
            <person name="Hugenholtz P."/>
            <person name="Woyke T."/>
            <person name="Wu D."/>
            <person name="Klenk H.-P."/>
            <person name="Eisen J.A."/>
        </authorList>
    </citation>
    <scope>NUCLEOTIDE SEQUENCE [LARGE SCALE GENOMIC DNA]</scope>
    <source>
        <strain evidence="4">ATCC 700099 / DSM 44233 / CIP 104796 / JCM 9543 / NBRC 105858 / Y-104</strain>
    </source>
</reference>
<feature type="transmembrane region" description="Helical" evidence="2">
    <location>
        <begin position="34"/>
        <end position="53"/>
    </location>
</feature>
<keyword evidence="4" id="KW-1185">Reference proteome</keyword>
<accession>C8XJU2</accession>
<gene>
    <name evidence="3" type="ordered locus">Namu_4366</name>
</gene>
<name>C8XJU2_NAKMY</name>
<keyword evidence="2" id="KW-0472">Membrane</keyword>
<dbReference type="AlphaFoldDB" id="C8XJU2"/>
<dbReference type="STRING" id="479431.Namu_4366"/>
<protein>
    <submittedName>
        <fullName evidence="3">Uncharacterized protein</fullName>
    </submittedName>
</protein>
<sequence length="191" mass="20072">MIYSVILACEIGFWLAIVAGLAARYLLRRPALGAGLLVLAPVLDLVLLVATALHLRSGAEPGPAHALAAIYLGFSVAYGHAMIRWADVRFAHRFAGGPAPVRKYGIDQMRASWLDVGRTGLAAVIAVAVMAGLVWFAGITFEPFRSTVGLLGLILAIEVIVAVCDTVSPRKPPAAATGTRAARGEQAAHRP</sequence>
<reference evidence="3 4" key="2">
    <citation type="journal article" date="2010" name="Stand. Genomic Sci.">
        <title>Complete genome sequence of Nakamurella multipartita type strain (Y-104).</title>
        <authorList>
            <person name="Tice H."/>
            <person name="Mayilraj S."/>
            <person name="Sims D."/>
            <person name="Lapidus A."/>
            <person name="Nolan M."/>
            <person name="Lucas S."/>
            <person name="Glavina Del Rio T."/>
            <person name="Copeland A."/>
            <person name="Cheng J.F."/>
            <person name="Meincke L."/>
            <person name="Bruce D."/>
            <person name="Goodwin L."/>
            <person name="Pitluck S."/>
            <person name="Ivanova N."/>
            <person name="Mavromatis K."/>
            <person name="Ovchinnikova G."/>
            <person name="Pati A."/>
            <person name="Chen A."/>
            <person name="Palaniappan K."/>
            <person name="Land M."/>
            <person name="Hauser L."/>
            <person name="Chang Y.J."/>
            <person name="Jeffries C.D."/>
            <person name="Detter J.C."/>
            <person name="Brettin T."/>
            <person name="Rohde M."/>
            <person name="Goker M."/>
            <person name="Bristow J."/>
            <person name="Eisen J.A."/>
            <person name="Markowitz V."/>
            <person name="Hugenholtz P."/>
            <person name="Kyrpides N.C."/>
            <person name="Klenk H.P."/>
            <person name="Chen F."/>
        </authorList>
    </citation>
    <scope>NUCLEOTIDE SEQUENCE [LARGE SCALE GENOMIC DNA]</scope>
    <source>
        <strain evidence="4">ATCC 700099 / DSM 44233 / CIP 104796 / JCM 9543 / NBRC 105858 / Y-104</strain>
    </source>
</reference>
<feature type="transmembrane region" description="Helical" evidence="2">
    <location>
        <begin position="144"/>
        <end position="164"/>
    </location>
</feature>
<dbReference type="RefSeq" id="WP_015749477.1">
    <property type="nucleotide sequence ID" value="NC_013235.1"/>
</dbReference>
<dbReference type="HOGENOM" id="CLU_117532_0_0_11"/>
<keyword evidence="2" id="KW-1133">Transmembrane helix</keyword>
<dbReference type="KEGG" id="nml:Namu_4366"/>
<feature type="transmembrane region" description="Helical" evidence="2">
    <location>
        <begin position="65"/>
        <end position="83"/>
    </location>
</feature>
<organism evidence="3 4">
    <name type="scientific">Nakamurella multipartita (strain ATCC 700099 / DSM 44233 / CIP 104796 / JCM 9543 / NBRC 105858 / Y-104)</name>
    <name type="common">Microsphaera multipartita</name>
    <dbReference type="NCBI Taxonomy" id="479431"/>
    <lineage>
        <taxon>Bacteria</taxon>
        <taxon>Bacillati</taxon>
        <taxon>Actinomycetota</taxon>
        <taxon>Actinomycetes</taxon>
        <taxon>Nakamurellales</taxon>
        <taxon>Nakamurellaceae</taxon>
        <taxon>Nakamurella</taxon>
    </lineage>
</organism>
<dbReference type="EMBL" id="CP001737">
    <property type="protein sequence ID" value="ACV80653.1"/>
    <property type="molecule type" value="Genomic_DNA"/>
</dbReference>
<dbReference type="eggNOG" id="ENOG502ZBQP">
    <property type="taxonomic scope" value="Bacteria"/>
</dbReference>
<keyword evidence="2" id="KW-0812">Transmembrane</keyword>
<evidence type="ECO:0000256" key="2">
    <source>
        <dbReference type="SAM" id="Phobius"/>
    </source>
</evidence>
<feature type="transmembrane region" description="Helical" evidence="2">
    <location>
        <begin position="119"/>
        <end position="138"/>
    </location>
</feature>
<proteinExistence type="predicted"/>
<evidence type="ECO:0000313" key="4">
    <source>
        <dbReference type="Proteomes" id="UP000002218"/>
    </source>
</evidence>
<dbReference type="Proteomes" id="UP000002218">
    <property type="component" value="Chromosome"/>
</dbReference>
<dbReference type="InParanoid" id="C8XJU2"/>